<feature type="region of interest" description="Disordered" evidence="2">
    <location>
        <begin position="66"/>
        <end position="206"/>
    </location>
</feature>
<dbReference type="AlphaFoldDB" id="A0AAV0JDM5"/>
<sequence length="925" mass="99686">MGCAGSKLDDLPAVALCHHRCTFLNEAIAQRFLLAEAHLGYVYSLRGVADSLHHFMGQDFGGGLESPKLNLPPKGKGVSVEDVGNSTKKVSGGGGGGRGKGHSHSHSGSHLHFIPDSDEDEEEEDEDDDDDSDSHLHLSDHSSPLHNHAGGGGGGGGKHVKFMSSDYMPMSVDQRPFPAGGGGYPGGRGGYPEGGGGYPEGGFGYPGGGDGFPGGYPGGGGGYPGSGGGYPGGGGGFFHMNYMKKKGTASVVYKQRPAAAETVRFGESSSSSSYYSQPSNNSSYPVDNSSAYSYFGYPNNGGAASGGSSGMAGYYGSPPAHGSSSLPPQGASSSKPPPAPPSPPRASAWDFLNPFGSDEKYYPSYTPSRDSREVREEEGIPDLEDEDYQHEVVKEVHGDPKYVAESKGGGGGGGQSNYEKSAMMDDDEMEAKSSGGGSGEAEASLYQTRASGVSMETNGPEYEVHVVEKKVVDKEKPDKNGNGGGFKGRGGLRDVSQVAVEIKIQFERASEYGNEIAKMLEVGKLPYQRKHVSKKLQGVTPSSLSLLSSQPPASNSLEASSSNDNAGPAFLEMDEDLAFRSKNLSSTLQKLYLWEKKLYTEVKAEEKMRVVHDRKCQKLKRLDERGAEAHKIDATRTLIRSLSTKIGIAMQVVDKISVTINKIRDEELWPQLNDLILGLSRMWKNMLECHEIQCQAIKEAKGFGPIGSGKKLSDDHLEATMQLEHQLLNWTSSFTSWVGAQKSYVKALNSWLVKCILYEPEETPDGVAPFSPGRMGAPPVFVICNQWAQAIDRISEKEVVDSMRLFASTVFKLWEQDKEEMRSRMITNKDLERKVRNLDREDQKIQKEIQALDKKIVSVSGDGGDGLSVTGNVVYQSDTSNGSLQGSLQRIFEAMERFTAESVKSYEDLVQRSEEESRAGEHAAS</sequence>
<proteinExistence type="predicted"/>
<reference evidence="5" key="1">
    <citation type="submission" date="2022-08" db="EMBL/GenBank/DDBJ databases">
        <authorList>
            <person name="Gutierrez-Valencia J."/>
        </authorList>
    </citation>
    <scope>NUCLEOTIDE SEQUENCE</scope>
</reference>
<evidence type="ECO:0000256" key="2">
    <source>
        <dbReference type="SAM" id="MobiDB-lite"/>
    </source>
</evidence>
<dbReference type="InterPro" id="IPR006868">
    <property type="entry name" value="DUF630"/>
</dbReference>
<feature type="region of interest" description="Disordered" evidence="2">
    <location>
        <begin position="319"/>
        <end position="444"/>
    </location>
</feature>
<evidence type="ECO:0000313" key="6">
    <source>
        <dbReference type="Proteomes" id="UP001154282"/>
    </source>
</evidence>
<feature type="region of interest" description="Disordered" evidence="2">
    <location>
        <begin position="469"/>
        <end position="490"/>
    </location>
</feature>
<dbReference type="EMBL" id="CAMGYJ010000004">
    <property type="protein sequence ID" value="CAI0407763.1"/>
    <property type="molecule type" value="Genomic_DNA"/>
</dbReference>
<feature type="compositionally biased region" description="Acidic residues" evidence="2">
    <location>
        <begin position="379"/>
        <end position="388"/>
    </location>
</feature>
<keyword evidence="1" id="KW-0175">Coiled coil</keyword>
<name>A0AAV0JDM5_9ROSI</name>
<dbReference type="InterPro" id="IPR006867">
    <property type="entry name" value="DUF632"/>
</dbReference>
<feature type="region of interest" description="Disordered" evidence="2">
    <location>
        <begin position="262"/>
        <end position="282"/>
    </location>
</feature>
<evidence type="ECO:0000313" key="5">
    <source>
        <dbReference type="EMBL" id="CAI0407763.1"/>
    </source>
</evidence>
<organism evidence="5 6">
    <name type="scientific">Linum tenue</name>
    <dbReference type="NCBI Taxonomy" id="586396"/>
    <lineage>
        <taxon>Eukaryota</taxon>
        <taxon>Viridiplantae</taxon>
        <taxon>Streptophyta</taxon>
        <taxon>Embryophyta</taxon>
        <taxon>Tracheophyta</taxon>
        <taxon>Spermatophyta</taxon>
        <taxon>Magnoliopsida</taxon>
        <taxon>eudicotyledons</taxon>
        <taxon>Gunneridae</taxon>
        <taxon>Pentapetalae</taxon>
        <taxon>rosids</taxon>
        <taxon>fabids</taxon>
        <taxon>Malpighiales</taxon>
        <taxon>Linaceae</taxon>
        <taxon>Linum</taxon>
    </lineage>
</organism>
<feature type="compositionally biased region" description="Basic and acidic residues" evidence="2">
    <location>
        <begin position="369"/>
        <end position="378"/>
    </location>
</feature>
<feature type="compositionally biased region" description="Pro residues" evidence="2">
    <location>
        <begin position="335"/>
        <end position="344"/>
    </location>
</feature>
<feature type="domain" description="DUF632" evidence="3">
    <location>
        <begin position="496"/>
        <end position="810"/>
    </location>
</feature>
<evidence type="ECO:0000259" key="4">
    <source>
        <dbReference type="Pfam" id="PF04783"/>
    </source>
</evidence>
<dbReference type="Proteomes" id="UP001154282">
    <property type="component" value="Unassembled WGS sequence"/>
</dbReference>
<dbReference type="Pfam" id="PF04782">
    <property type="entry name" value="DUF632"/>
    <property type="match status" value="1"/>
</dbReference>
<evidence type="ECO:0000259" key="3">
    <source>
        <dbReference type="Pfam" id="PF04782"/>
    </source>
</evidence>
<feature type="domain" description="DUF630" evidence="4">
    <location>
        <begin position="1"/>
        <end position="58"/>
    </location>
</feature>
<feature type="compositionally biased region" description="Gly residues" evidence="2">
    <location>
        <begin position="179"/>
        <end position="206"/>
    </location>
</feature>
<dbReference type="PANTHER" id="PTHR21450:SF41">
    <property type="entry name" value="RNA POLYMERASE SUBUNIT BETA, PUTATIVE (DUF630 AND DUF632)-RELATED"/>
    <property type="match status" value="1"/>
</dbReference>
<feature type="compositionally biased region" description="Acidic residues" evidence="2">
    <location>
        <begin position="116"/>
        <end position="132"/>
    </location>
</feature>
<feature type="compositionally biased region" description="Low complexity" evidence="2">
    <location>
        <begin position="541"/>
        <end position="557"/>
    </location>
</feature>
<feature type="compositionally biased region" description="Basic and acidic residues" evidence="2">
    <location>
        <begin position="389"/>
        <end position="404"/>
    </location>
</feature>
<keyword evidence="6" id="KW-1185">Reference proteome</keyword>
<gene>
    <name evidence="5" type="ORF">LITE_LOCUS13700</name>
</gene>
<protein>
    <submittedName>
        <fullName evidence="5">Uncharacterized protein</fullName>
    </submittedName>
</protein>
<feature type="compositionally biased region" description="Basic and acidic residues" evidence="2">
    <location>
        <begin position="469"/>
        <end position="479"/>
    </location>
</feature>
<accession>A0AAV0JDM5</accession>
<evidence type="ECO:0000256" key="1">
    <source>
        <dbReference type="SAM" id="Coils"/>
    </source>
</evidence>
<feature type="compositionally biased region" description="Basic residues" evidence="2">
    <location>
        <begin position="99"/>
        <end position="109"/>
    </location>
</feature>
<feature type="coiled-coil region" evidence="1">
    <location>
        <begin position="828"/>
        <end position="855"/>
    </location>
</feature>
<comment type="caution">
    <text evidence="5">The sequence shown here is derived from an EMBL/GenBank/DDBJ whole genome shotgun (WGS) entry which is preliminary data.</text>
</comment>
<feature type="region of interest" description="Disordered" evidence="2">
    <location>
        <begin position="540"/>
        <end position="565"/>
    </location>
</feature>
<feature type="compositionally biased region" description="Low complexity" evidence="2">
    <location>
        <begin position="268"/>
        <end position="282"/>
    </location>
</feature>
<dbReference type="Pfam" id="PF04783">
    <property type="entry name" value="DUF630"/>
    <property type="match status" value="1"/>
</dbReference>
<feature type="compositionally biased region" description="Low complexity" evidence="2">
    <location>
        <begin position="319"/>
        <end position="334"/>
    </location>
</feature>
<dbReference type="PANTHER" id="PTHR21450">
    <property type="entry name" value="PROTEIN ALTERED PHOSPHATE STARVATION RESPONSE 1"/>
    <property type="match status" value="1"/>
</dbReference>